<protein>
    <submittedName>
        <fullName evidence="4">Response regulator</fullName>
    </submittedName>
</protein>
<dbReference type="Proteomes" id="UP001156831">
    <property type="component" value="Unassembled WGS sequence"/>
</dbReference>
<evidence type="ECO:0000313" key="4">
    <source>
        <dbReference type="EMBL" id="MDH5830181.1"/>
    </source>
</evidence>
<sequence length="122" mass="13125">MPRRVLIVEDESLLVMVLEDVLPALGCEVAATAHSVESALEALADDDRVDLAILDVNLAGDDSFPIADALHARGIPFFFATGYGASVLPERHADAPLIKKPYGQRDLEAALARMPQRPPLPN</sequence>
<dbReference type="EMBL" id="JARXRN010000021">
    <property type="protein sequence ID" value="MDH5830181.1"/>
    <property type="molecule type" value="Genomic_DNA"/>
</dbReference>
<dbReference type="SMART" id="SM00448">
    <property type="entry name" value="REC"/>
    <property type="match status" value="1"/>
</dbReference>
<dbReference type="PROSITE" id="PS50110">
    <property type="entry name" value="RESPONSE_REGULATORY"/>
    <property type="match status" value="1"/>
</dbReference>
<proteinExistence type="predicted"/>
<dbReference type="PANTHER" id="PTHR44591">
    <property type="entry name" value="STRESS RESPONSE REGULATOR PROTEIN 1"/>
    <property type="match status" value="1"/>
</dbReference>
<dbReference type="Pfam" id="PF00072">
    <property type="entry name" value="Response_reg"/>
    <property type="match status" value="1"/>
</dbReference>
<dbReference type="Gene3D" id="3.40.50.2300">
    <property type="match status" value="1"/>
</dbReference>
<feature type="domain" description="Response regulatory" evidence="3">
    <location>
        <begin position="4"/>
        <end position="115"/>
    </location>
</feature>
<reference evidence="4 5" key="1">
    <citation type="submission" date="2023-04" db="EMBL/GenBank/DDBJ databases">
        <title>Luteimonas sp. M1R5S18.</title>
        <authorList>
            <person name="Sun J.-Q."/>
        </authorList>
    </citation>
    <scope>NUCLEOTIDE SEQUENCE [LARGE SCALE GENOMIC DNA]</scope>
    <source>
        <strain evidence="4 5">M1R5S18</strain>
    </source>
</reference>
<dbReference type="InterPro" id="IPR011006">
    <property type="entry name" value="CheY-like_superfamily"/>
</dbReference>
<dbReference type="RefSeq" id="WP_280600718.1">
    <property type="nucleotide sequence ID" value="NZ_JARXRN010000021.1"/>
</dbReference>
<dbReference type="InterPro" id="IPR001789">
    <property type="entry name" value="Sig_transdc_resp-reg_receiver"/>
</dbReference>
<comment type="caution">
    <text evidence="4">The sequence shown here is derived from an EMBL/GenBank/DDBJ whole genome shotgun (WGS) entry which is preliminary data.</text>
</comment>
<dbReference type="SUPFAM" id="SSF52172">
    <property type="entry name" value="CheY-like"/>
    <property type="match status" value="1"/>
</dbReference>
<dbReference type="PANTHER" id="PTHR44591:SF24">
    <property type="entry name" value="PROTEIN-GLUTAMATE METHYLESTERASE_PROTEIN-GLUTAMINE GLUTAMINASE 1"/>
    <property type="match status" value="1"/>
</dbReference>
<evidence type="ECO:0000256" key="2">
    <source>
        <dbReference type="PROSITE-ProRule" id="PRU00169"/>
    </source>
</evidence>
<organism evidence="4 5">
    <name type="scientific">Luteimonas rhizosphaericola</name>
    <dbReference type="NCBI Taxonomy" id="3042024"/>
    <lineage>
        <taxon>Bacteria</taxon>
        <taxon>Pseudomonadati</taxon>
        <taxon>Pseudomonadota</taxon>
        <taxon>Gammaproteobacteria</taxon>
        <taxon>Lysobacterales</taxon>
        <taxon>Lysobacteraceae</taxon>
        <taxon>Luteimonas</taxon>
    </lineage>
</organism>
<gene>
    <name evidence="4" type="ORF">QFW80_06575</name>
</gene>
<name>A0ABT6JJI6_9GAMM</name>
<feature type="modified residue" description="4-aspartylphosphate" evidence="2">
    <location>
        <position position="55"/>
    </location>
</feature>
<keyword evidence="1 2" id="KW-0597">Phosphoprotein</keyword>
<evidence type="ECO:0000313" key="5">
    <source>
        <dbReference type="Proteomes" id="UP001156831"/>
    </source>
</evidence>
<keyword evidence="5" id="KW-1185">Reference proteome</keyword>
<evidence type="ECO:0000259" key="3">
    <source>
        <dbReference type="PROSITE" id="PS50110"/>
    </source>
</evidence>
<accession>A0ABT6JJI6</accession>
<dbReference type="InterPro" id="IPR050595">
    <property type="entry name" value="Bact_response_regulator"/>
</dbReference>
<evidence type="ECO:0000256" key="1">
    <source>
        <dbReference type="ARBA" id="ARBA00022553"/>
    </source>
</evidence>